<sequence>MAMDNDRGMSDIPIDEDIDMDIDMDTVLDIDATGTGIDITRATPRLAGLPAELLELIASHLDTNGFKQLRLTSKRLCISTGALFGRRHFSDVTTDLSAPSLQRLQAFSTMHPNLASHVKEFIATTTIKPEGCNLGGGFLWSRDQTTNRLNGIPTGFLQGWQATLKGLPNCKSFSMVRPFHYHYSLFLQGHVDFAAAEGNYPILSCSETFDVMLKVIADASIPLESFKLNLNNYHALEMACVDTTFLTTQTFLASWSTLKRLDISVQVRNAEISNYLTALITLPKNLESLSITLSGGDSASALLANLARAYTDGTCAPALKTLYLEEATIPQRSLSKILLANRTSLQGLALHYIQLDEHGSVALLKTLRDGAFAKLTHLTLRYGLETRSDVEAGTFPPWVRPRWRLEFPGISEGEDRDPVCGKGFSYRLEIRGGVARSTVVFSGGYMRLGVVLQRLIDRAQVV</sequence>
<protein>
    <recommendedName>
        <fullName evidence="3">F-box domain-containing protein</fullName>
    </recommendedName>
</protein>
<reference evidence="1 2" key="1">
    <citation type="journal article" date="2018" name="IMA Fungus">
        <title>IMA Genome-F 9: Draft genome sequence of Annulohypoxylon stygium, Aspergillus mulundensis, Berkeleyomyces basicola (syn. Thielaviopsis basicola), Ceratocystis smalleyi, two Cercospora beticola strains, Coleophoma cylindrospora, Fusarium fracticaudum, Phialophora cf. hyalina, and Morchella septimelata.</title>
        <authorList>
            <person name="Wingfield B.D."/>
            <person name="Bills G.F."/>
            <person name="Dong Y."/>
            <person name="Huang W."/>
            <person name="Nel W.J."/>
            <person name="Swalarsk-Parry B.S."/>
            <person name="Vaghefi N."/>
            <person name="Wilken P.M."/>
            <person name="An Z."/>
            <person name="de Beer Z.W."/>
            <person name="De Vos L."/>
            <person name="Chen L."/>
            <person name="Duong T.A."/>
            <person name="Gao Y."/>
            <person name="Hammerbacher A."/>
            <person name="Kikkert J.R."/>
            <person name="Li Y."/>
            <person name="Li H."/>
            <person name="Li K."/>
            <person name="Li Q."/>
            <person name="Liu X."/>
            <person name="Ma X."/>
            <person name="Naidoo K."/>
            <person name="Pethybridge S.J."/>
            <person name="Sun J."/>
            <person name="Steenkamp E.T."/>
            <person name="van der Nest M.A."/>
            <person name="van Wyk S."/>
            <person name="Wingfield M.J."/>
            <person name="Xiong C."/>
            <person name="Yue Q."/>
            <person name="Zhang X."/>
        </authorList>
    </citation>
    <scope>NUCLEOTIDE SEQUENCE [LARGE SCALE GENOMIC DNA]</scope>
    <source>
        <strain evidence="1 2">DSM 5745</strain>
    </source>
</reference>
<accession>A0A3D8QVG8</accession>
<dbReference type="OrthoDB" id="4402051at2759"/>
<evidence type="ECO:0008006" key="3">
    <source>
        <dbReference type="Google" id="ProtNLM"/>
    </source>
</evidence>
<organism evidence="1 2">
    <name type="scientific">Aspergillus mulundensis</name>
    <dbReference type="NCBI Taxonomy" id="1810919"/>
    <lineage>
        <taxon>Eukaryota</taxon>
        <taxon>Fungi</taxon>
        <taxon>Dikarya</taxon>
        <taxon>Ascomycota</taxon>
        <taxon>Pezizomycotina</taxon>
        <taxon>Eurotiomycetes</taxon>
        <taxon>Eurotiomycetidae</taxon>
        <taxon>Eurotiales</taxon>
        <taxon>Aspergillaceae</taxon>
        <taxon>Aspergillus</taxon>
        <taxon>Aspergillus subgen. Nidulantes</taxon>
    </lineage>
</organism>
<evidence type="ECO:0000313" key="2">
    <source>
        <dbReference type="Proteomes" id="UP000256690"/>
    </source>
</evidence>
<dbReference type="EMBL" id="PVWQ01000013">
    <property type="protein sequence ID" value="RDW65759.1"/>
    <property type="molecule type" value="Genomic_DNA"/>
</dbReference>
<dbReference type="Gene3D" id="3.80.10.10">
    <property type="entry name" value="Ribonuclease Inhibitor"/>
    <property type="match status" value="1"/>
</dbReference>
<evidence type="ECO:0000313" key="1">
    <source>
        <dbReference type="EMBL" id="RDW65759.1"/>
    </source>
</evidence>
<gene>
    <name evidence="1" type="ORF">DSM5745_09498</name>
</gene>
<dbReference type="Proteomes" id="UP000256690">
    <property type="component" value="Unassembled WGS sequence"/>
</dbReference>
<dbReference type="STRING" id="1810919.A0A3D8QVG8"/>
<dbReference type="AlphaFoldDB" id="A0A3D8QVG8"/>
<dbReference type="GeneID" id="38119868"/>
<name>A0A3D8QVG8_9EURO</name>
<proteinExistence type="predicted"/>
<keyword evidence="2" id="KW-1185">Reference proteome</keyword>
<dbReference type="InterPro" id="IPR032675">
    <property type="entry name" value="LRR_dom_sf"/>
</dbReference>
<dbReference type="SUPFAM" id="SSF52047">
    <property type="entry name" value="RNI-like"/>
    <property type="match status" value="1"/>
</dbReference>
<dbReference type="CDD" id="cd09917">
    <property type="entry name" value="F-box_SF"/>
    <property type="match status" value="1"/>
</dbReference>
<dbReference type="RefSeq" id="XP_026599862.1">
    <property type="nucleotide sequence ID" value="XM_026751514.1"/>
</dbReference>
<comment type="caution">
    <text evidence="1">The sequence shown here is derived from an EMBL/GenBank/DDBJ whole genome shotgun (WGS) entry which is preliminary data.</text>
</comment>